<gene>
    <name evidence="1" type="ORF">HNQ85_000481</name>
</gene>
<organism evidence="1 2">
    <name type="scientific">[Anoxybacillus] calidus</name>
    <dbReference type="NCBI Taxonomy" id="575178"/>
    <lineage>
        <taxon>Bacteria</taxon>
        <taxon>Bacillati</taxon>
        <taxon>Bacillota</taxon>
        <taxon>Bacilli</taxon>
        <taxon>Bacillales</taxon>
        <taxon>Anoxybacillaceae</taxon>
        <taxon>Paranoxybacillus</taxon>
    </lineage>
</organism>
<reference evidence="1 2" key="1">
    <citation type="submission" date="2020-07" db="EMBL/GenBank/DDBJ databases">
        <title>Genomic Encyclopedia of Type Strains, Phase IV (KMG-IV): sequencing the most valuable type-strain genomes for metagenomic binning, comparative biology and taxonomic classification.</title>
        <authorList>
            <person name="Goeker M."/>
        </authorList>
    </citation>
    <scope>NUCLEOTIDE SEQUENCE [LARGE SCALE GENOMIC DNA]</scope>
    <source>
        <strain evidence="1 2">DSM 25220</strain>
    </source>
</reference>
<keyword evidence="2" id="KW-1185">Reference proteome</keyword>
<dbReference type="AlphaFoldDB" id="A0A7V9YXQ6"/>
<evidence type="ECO:0000313" key="1">
    <source>
        <dbReference type="EMBL" id="MBA2870223.1"/>
    </source>
</evidence>
<evidence type="ECO:0000313" key="2">
    <source>
        <dbReference type="Proteomes" id="UP000580891"/>
    </source>
</evidence>
<dbReference type="Pfam" id="PF14179">
    <property type="entry name" value="YppG"/>
    <property type="match status" value="1"/>
</dbReference>
<accession>A0A7V9YXQ6</accession>
<proteinExistence type="predicted"/>
<name>A0A7V9YXQ6_9BACL</name>
<dbReference type="Proteomes" id="UP000580891">
    <property type="component" value="Unassembled WGS sequence"/>
</dbReference>
<dbReference type="EMBL" id="JACDUU010000001">
    <property type="protein sequence ID" value="MBA2870223.1"/>
    <property type="molecule type" value="Genomic_DNA"/>
</dbReference>
<sequence>MYRYPQSGMFPAPSSAFPYYDVSHPWHMQQAFPYYQGPPYHSMWQQPSASPYPTPYPKPYSPIKPQAPGWQSIMSQFKTKDGTFDINKMMNTMGQMVNAVNQVGSMIKGLSQTFKIS</sequence>
<dbReference type="RefSeq" id="WP_181535852.1">
    <property type="nucleotide sequence ID" value="NZ_JACDUU010000001.1"/>
</dbReference>
<protein>
    <recommendedName>
        <fullName evidence="3">Spore coat protein</fullName>
    </recommendedName>
</protein>
<dbReference type="InterPro" id="IPR025555">
    <property type="entry name" value="YppG"/>
</dbReference>
<comment type="caution">
    <text evidence="1">The sequence shown here is derived from an EMBL/GenBank/DDBJ whole genome shotgun (WGS) entry which is preliminary data.</text>
</comment>
<evidence type="ECO:0008006" key="3">
    <source>
        <dbReference type="Google" id="ProtNLM"/>
    </source>
</evidence>